<name>K3ZYY1_SETIT</name>
<dbReference type="AlphaFoldDB" id="K3ZYY1"/>
<dbReference type="EMBL" id="AGNK02001122">
    <property type="status" value="NOT_ANNOTATED_CDS"/>
    <property type="molecule type" value="Genomic_DNA"/>
</dbReference>
<evidence type="ECO:0000313" key="2">
    <source>
        <dbReference type="Proteomes" id="UP000004995"/>
    </source>
</evidence>
<keyword evidence="2" id="KW-1185">Reference proteome</keyword>
<dbReference type="Proteomes" id="UP000004995">
    <property type="component" value="Unassembled WGS sequence"/>
</dbReference>
<dbReference type="EnsemblPlants" id="KQL24784">
    <property type="protein sequence ID" value="KQL24784"/>
    <property type="gene ID" value="SETIT_031813mg"/>
</dbReference>
<proteinExistence type="predicted"/>
<organism evidence="1 2">
    <name type="scientific">Setaria italica</name>
    <name type="common">Foxtail millet</name>
    <name type="synonym">Panicum italicum</name>
    <dbReference type="NCBI Taxonomy" id="4555"/>
    <lineage>
        <taxon>Eukaryota</taxon>
        <taxon>Viridiplantae</taxon>
        <taxon>Streptophyta</taxon>
        <taxon>Embryophyta</taxon>
        <taxon>Tracheophyta</taxon>
        <taxon>Spermatophyta</taxon>
        <taxon>Magnoliopsida</taxon>
        <taxon>Liliopsida</taxon>
        <taxon>Poales</taxon>
        <taxon>Poaceae</taxon>
        <taxon>PACMAD clade</taxon>
        <taxon>Panicoideae</taxon>
        <taxon>Panicodae</taxon>
        <taxon>Paniceae</taxon>
        <taxon>Cenchrinae</taxon>
        <taxon>Setaria</taxon>
    </lineage>
</organism>
<protein>
    <submittedName>
        <fullName evidence="1">Uncharacterized protein</fullName>
    </submittedName>
</protein>
<reference evidence="2" key="1">
    <citation type="journal article" date="2012" name="Nat. Biotechnol.">
        <title>Reference genome sequence of the model plant Setaria.</title>
        <authorList>
            <person name="Bennetzen J.L."/>
            <person name="Schmutz J."/>
            <person name="Wang H."/>
            <person name="Percifield R."/>
            <person name="Hawkins J."/>
            <person name="Pontaroli A.C."/>
            <person name="Estep M."/>
            <person name="Feng L."/>
            <person name="Vaughn J.N."/>
            <person name="Grimwood J."/>
            <person name="Jenkins J."/>
            <person name="Barry K."/>
            <person name="Lindquist E."/>
            <person name="Hellsten U."/>
            <person name="Deshpande S."/>
            <person name="Wang X."/>
            <person name="Wu X."/>
            <person name="Mitros T."/>
            <person name="Triplett J."/>
            <person name="Yang X."/>
            <person name="Ye C.Y."/>
            <person name="Mauro-Herrera M."/>
            <person name="Wang L."/>
            <person name="Li P."/>
            <person name="Sharma M."/>
            <person name="Sharma R."/>
            <person name="Ronald P.C."/>
            <person name="Panaud O."/>
            <person name="Kellogg E.A."/>
            <person name="Brutnell T.P."/>
            <person name="Doust A.N."/>
            <person name="Tuskan G.A."/>
            <person name="Rokhsar D."/>
            <person name="Devos K.M."/>
        </authorList>
    </citation>
    <scope>NUCLEOTIDE SEQUENCE [LARGE SCALE GENOMIC DNA]</scope>
    <source>
        <strain evidence="2">cv. Yugu1</strain>
    </source>
</reference>
<sequence length="57" mass="6646">MCFKSGATYFLSHVNQRLVTSYVFQIRDKLRSLIKQNKFLCVSCGSIISYFQPHVNQ</sequence>
<reference evidence="1" key="2">
    <citation type="submission" date="2018-08" db="UniProtKB">
        <authorList>
            <consortium name="EnsemblPlants"/>
        </authorList>
    </citation>
    <scope>IDENTIFICATION</scope>
    <source>
        <strain evidence="1">Yugu1</strain>
    </source>
</reference>
<dbReference type="Gramene" id="KQL24784">
    <property type="protein sequence ID" value="KQL24784"/>
    <property type="gene ID" value="SETIT_031813mg"/>
</dbReference>
<dbReference type="InParanoid" id="K3ZYY1"/>
<evidence type="ECO:0000313" key="1">
    <source>
        <dbReference type="EnsemblPlants" id="KQL24784"/>
    </source>
</evidence>
<dbReference type="HOGENOM" id="CLU_3000041_0_0_1"/>
<accession>K3ZYY1</accession>